<dbReference type="GO" id="GO:0005737">
    <property type="term" value="C:cytoplasm"/>
    <property type="evidence" value="ECO:0007669"/>
    <property type="project" value="UniProtKB-SubCell"/>
</dbReference>
<evidence type="ECO:0000256" key="4">
    <source>
        <dbReference type="ARBA" id="ARBA00023186"/>
    </source>
</evidence>
<keyword evidence="1 5" id="KW-0963">Cytoplasm</keyword>
<dbReference type="InterPro" id="IPR024046">
    <property type="entry name" value="Flagellar_assmbl_FliW_dom_sf"/>
</dbReference>
<gene>
    <name evidence="5 6" type="primary">fliW</name>
    <name evidence="6" type="ORF">CAGA_02870</name>
</gene>
<comment type="similarity">
    <text evidence="5">Belongs to the FliW family.</text>
</comment>
<keyword evidence="6" id="KW-0969">Cilium</keyword>
<dbReference type="SUPFAM" id="SSF141457">
    <property type="entry name" value="BH3618-like"/>
    <property type="match status" value="1"/>
</dbReference>
<dbReference type="Proteomes" id="UP000297714">
    <property type="component" value="Unassembled WGS sequence"/>
</dbReference>
<accession>A0A4Z0YDA9</accession>
<dbReference type="GO" id="GO:0044780">
    <property type="term" value="P:bacterial-type flagellum assembly"/>
    <property type="evidence" value="ECO:0007669"/>
    <property type="project" value="UniProtKB-UniRule"/>
</dbReference>
<keyword evidence="3 5" id="KW-0810">Translation regulation</keyword>
<comment type="function">
    <text evidence="5">Acts as an anti-CsrA protein, binds CsrA and prevents it from repressing translation of its target genes, one of which is flagellin. Binds to flagellin and participates in the assembly of the flagellum.</text>
</comment>
<dbReference type="RefSeq" id="WP_135656938.1">
    <property type="nucleotide sequence ID" value="NZ_JAJUFJ010000001.1"/>
</dbReference>
<keyword evidence="6" id="KW-0282">Flagellum</keyword>
<comment type="caution">
    <text evidence="6">The sequence shown here is derived from an EMBL/GenBank/DDBJ whole genome shotgun (WGS) entry which is preliminary data.</text>
</comment>
<proteinExistence type="inferred from homology"/>
<evidence type="ECO:0000256" key="2">
    <source>
        <dbReference type="ARBA" id="ARBA00022795"/>
    </source>
</evidence>
<dbReference type="Pfam" id="PF02623">
    <property type="entry name" value="FliW"/>
    <property type="match status" value="1"/>
</dbReference>
<dbReference type="EMBL" id="SRMQ01000001">
    <property type="protein sequence ID" value="TGJ77878.1"/>
    <property type="molecule type" value="Genomic_DNA"/>
</dbReference>
<dbReference type="PANTHER" id="PTHR39190">
    <property type="entry name" value="FLAGELLAR ASSEMBLY FACTOR FLIW"/>
    <property type="match status" value="1"/>
</dbReference>
<organism evidence="6 7">
    <name type="scientific">Caproiciproducens galactitolivorans</name>
    <dbReference type="NCBI Taxonomy" id="642589"/>
    <lineage>
        <taxon>Bacteria</taxon>
        <taxon>Bacillati</taxon>
        <taxon>Bacillota</taxon>
        <taxon>Clostridia</taxon>
        <taxon>Eubacteriales</taxon>
        <taxon>Acutalibacteraceae</taxon>
        <taxon>Caproiciproducens</taxon>
    </lineage>
</organism>
<reference evidence="6 7" key="1">
    <citation type="submission" date="2019-04" db="EMBL/GenBank/DDBJ databases">
        <authorList>
            <person name="Poehlein A."/>
            <person name="Bengelsdorf F.R."/>
            <person name="Duerre P."/>
            <person name="Daniel R."/>
        </authorList>
    </citation>
    <scope>NUCLEOTIDE SEQUENCE [LARGE SCALE GENOMIC DNA]</scope>
    <source>
        <strain evidence="6 7">BS-1</strain>
    </source>
</reference>
<comment type="subunit">
    <text evidence="5">Interacts with translational regulator CsrA and flagellin(s).</text>
</comment>
<keyword evidence="6" id="KW-0966">Cell projection</keyword>
<evidence type="ECO:0000256" key="1">
    <source>
        <dbReference type="ARBA" id="ARBA00022490"/>
    </source>
</evidence>
<evidence type="ECO:0000256" key="5">
    <source>
        <dbReference type="HAMAP-Rule" id="MF_01185"/>
    </source>
</evidence>
<dbReference type="HAMAP" id="MF_01185">
    <property type="entry name" value="FliW"/>
    <property type="match status" value="1"/>
</dbReference>
<evidence type="ECO:0000313" key="6">
    <source>
        <dbReference type="EMBL" id="TGJ77878.1"/>
    </source>
</evidence>
<dbReference type="GO" id="GO:0006417">
    <property type="term" value="P:regulation of translation"/>
    <property type="evidence" value="ECO:0007669"/>
    <property type="project" value="UniProtKB-KW"/>
</dbReference>
<name>A0A4Z0YDA9_9FIRM</name>
<comment type="subcellular location">
    <subcellularLocation>
        <location evidence="5">Cytoplasm</location>
    </subcellularLocation>
</comment>
<protein>
    <recommendedName>
        <fullName evidence="5">Flagellar assembly factor FliW</fullName>
    </recommendedName>
</protein>
<keyword evidence="2 5" id="KW-1005">Bacterial flagellum biogenesis</keyword>
<keyword evidence="7" id="KW-1185">Reference proteome</keyword>
<dbReference type="PANTHER" id="PTHR39190:SF1">
    <property type="entry name" value="FLAGELLAR ASSEMBLY FACTOR FLIW"/>
    <property type="match status" value="1"/>
</dbReference>
<keyword evidence="4 5" id="KW-0143">Chaperone</keyword>
<dbReference type="AlphaFoldDB" id="A0A4Z0YDA9"/>
<evidence type="ECO:0000313" key="7">
    <source>
        <dbReference type="Proteomes" id="UP000297714"/>
    </source>
</evidence>
<sequence>MDNQIENQTSKQNIIHFDEGIPGFEDIKDYLLYHEDDDGVIWNLQAANSEIPSFVVIDPYPIVSNYSPELTPDDLRYFGETDTNNLCVLVVAVIKPNLKDSVINLKAPIIIDVNTKKAKQIILENSDYPIRYKLFQDQEDKE</sequence>
<dbReference type="OrthoDB" id="9801235at2"/>
<dbReference type="InterPro" id="IPR003775">
    <property type="entry name" value="Flagellar_assembly_factor_FliW"/>
</dbReference>
<evidence type="ECO:0000256" key="3">
    <source>
        <dbReference type="ARBA" id="ARBA00022845"/>
    </source>
</evidence>
<dbReference type="Gene3D" id="2.30.290.10">
    <property type="entry name" value="BH3618-like"/>
    <property type="match status" value="1"/>
</dbReference>